<dbReference type="OrthoDB" id="6534834at2"/>
<dbReference type="AlphaFoldDB" id="A0A085G440"/>
<evidence type="ECO:0000313" key="2">
    <source>
        <dbReference type="Proteomes" id="UP000028653"/>
    </source>
</evidence>
<keyword evidence="2" id="KW-1185">Reference proteome</keyword>
<organism evidence="1 2">
    <name type="scientific">Buttiauxella agrestis ATCC 33320</name>
    <dbReference type="NCBI Taxonomy" id="1006004"/>
    <lineage>
        <taxon>Bacteria</taxon>
        <taxon>Pseudomonadati</taxon>
        <taxon>Pseudomonadota</taxon>
        <taxon>Gammaproteobacteria</taxon>
        <taxon>Enterobacterales</taxon>
        <taxon>Enterobacteriaceae</taxon>
        <taxon>Buttiauxella</taxon>
    </lineage>
</organism>
<proteinExistence type="predicted"/>
<dbReference type="RefSeq" id="WP_081908422.1">
    <property type="nucleotide sequence ID" value="NZ_JMPI01000057.1"/>
</dbReference>
<protein>
    <submittedName>
        <fullName evidence="1">Putative membrane protein</fullName>
    </submittedName>
</protein>
<evidence type="ECO:0000313" key="1">
    <source>
        <dbReference type="EMBL" id="KFC78485.1"/>
    </source>
</evidence>
<dbReference type="EMBL" id="JMPI01000057">
    <property type="protein sequence ID" value="KFC78485.1"/>
    <property type="molecule type" value="Genomic_DNA"/>
</dbReference>
<dbReference type="Pfam" id="PF13988">
    <property type="entry name" value="DUF4225"/>
    <property type="match status" value="1"/>
</dbReference>
<name>A0A085G440_9ENTR</name>
<gene>
    <name evidence="1" type="ORF">GBAG_3258</name>
</gene>
<accession>A0A085G440</accession>
<reference evidence="1 2" key="1">
    <citation type="submission" date="2014-05" db="EMBL/GenBank/DDBJ databases">
        <title>ATOL: Assembling a taxonomically balanced genome-scale reconstruction of the evolutionary history of the Enterobacteriaceae.</title>
        <authorList>
            <person name="Plunkett G.III."/>
            <person name="Neeno-Eckwall E.C."/>
            <person name="Glasner J.D."/>
            <person name="Perna N.T."/>
        </authorList>
    </citation>
    <scope>NUCLEOTIDE SEQUENCE [LARGE SCALE GENOMIC DNA]</scope>
    <source>
        <strain evidence="1 2">ATCC 33320</strain>
    </source>
</reference>
<comment type="caution">
    <text evidence="1">The sequence shown here is derived from an EMBL/GenBank/DDBJ whole genome shotgun (WGS) entry which is preliminary data.</text>
</comment>
<sequence length="261" mass="29402">MTDARFPSEIENSFSFQTLHRLSLQLKNLGEHVARNYLRQSYIKRRFLAEVQQLISQSETAFVEGRITLNAATYVLQQEYNYLKKSSDDLFAQRVQQWIIIEAEKEAETERNGWKTLVIKQIGFVGGGTQIIAGYGACAGTLGLGCAAFGGTLIAHGTNNMYENGYYLLYRKEKVGYVKQVYQIVAKEAGFTEKQGENAFAVVDLGLSVNGLLTKVNKPEAWRLFRYMNQDKIYAFKKMTPSELTIEISSDSATIAGLEKE</sequence>
<dbReference type="InterPro" id="IPR025320">
    <property type="entry name" value="DUF4225"/>
</dbReference>
<dbReference type="STRING" id="1006004.GBAG_3258"/>
<dbReference type="eggNOG" id="ENOG5032JNA">
    <property type="taxonomic scope" value="Bacteria"/>
</dbReference>
<dbReference type="Proteomes" id="UP000028653">
    <property type="component" value="Unassembled WGS sequence"/>
</dbReference>